<organism evidence="4 5">
    <name type="scientific">Paraconexibacter algicola</name>
    <dbReference type="NCBI Taxonomy" id="2133960"/>
    <lineage>
        <taxon>Bacteria</taxon>
        <taxon>Bacillati</taxon>
        <taxon>Actinomycetota</taxon>
        <taxon>Thermoleophilia</taxon>
        <taxon>Solirubrobacterales</taxon>
        <taxon>Paraconexibacteraceae</taxon>
        <taxon>Paraconexibacter</taxon>
    </lineage>
</organism>
<evidence type="ECO:0000313" key="4">
    <source>
        <dbReference type="EMBL" id="PTL59928.1"/>
    </source>
</evidence>
<dbReference type="OrthoDB" id="5245205at2"/>
<keyword evidence="2" id="KW-0472">Membrane</keyword>
<name>A0A2T4UL51_9ACTN</name>
<sequence length="252" mass="25032">MSGSPSPVRPLRRARSAVALVLGALVLLAPVAPAHADAFEDVYKDFQKDGAINPCSFSAAELKEARDNVTPDIEQYAPDFPAAVTLAIESRANGNCAKKPSSGGGGDAGAGAAAPATAGGGSSGSGGSGAAPATGGEQPSAAATPAPTATPQGATPQPDPAPAPPQAAADGAIKQAAQADPASGNSDGLPAAVVGLGVLSAFLALLGLVWLIARALAWEPASWPRLRHACQEAGWRMSGTWADFTDWVRLGR</sequence>
<feature type="region of interest" description="Disordered" evidence="1">
    <location>
        <begin position="95"/>
        <end position="185"/>
    </location>
</feature>
<feature type="compositionally biased region" description="Gly residues" evidence="1">
    <location>
        <begin position="118"/>
        <end position="129"/>
    </location>
</feature>
<feature type="chain" id="PRO_5039589972" evidence="3">
    <location>
        <begin position="37"/>
        <end position="252"/>
    </location>
</feature>
<evidence type="ECO:0000256" key="3">
    <source>
        <dbReference type="SAM" id="SignalP"/>
    </source>
</evidence>
<evidence type="ECO:0000256" key="1">
    <source>
        <dbReference type="SAM" id="MobiDB-lite"/>
    </source>
</evidence>
<keyword evidence="2" id="KW-1133">Transmembrane helix</keyword>
<dbReference type="AlphaFoldDB" id="A0A2T4UL51"/>
<reference evidence="4 5" key="1">
    <citation type="submission" date="2018-03" db="EMBL/GenBank/DDBJ databases">
        <title>Aquarubrobacter algicola gen. nov., sp. nov., a novel actinobacterium isolated from shallow eutrophic lake during the end of cyanobacterial harmful algal blooms.</title>
        <authorList>
            <person name="Chun S.J."/>
        </authorList>
    </citation>
    <scope>NUCLEOTIDE SEQUENCE [LARGE SCALE GENOMIC DNA]</scope>
    <source>
        <strain evidence="4 5">Seoho-28</strain>
    </source>
</reference>
<keyword evidence="3" id="KW-0732">Signal</keyword>
<proteinExistence type="predicted"/>
<dbReference type="Proteomes" id="UP000240739">
    <property type="component" value="Unassembled WGS sequence"/>
</dbReference>
<feature type="compositionally biased region" description="Low complexity" evidence="1">
    <location>
        <begin position="130"/>
        <end position="156"/>
    </location>
</feature>
<comment type="caution">
    <text evidence="4">The sequence shown here is derived from an EMBL/GenBank/DDBJ whole genome shotgun (WGS) entry which is preliminary data.</text>
</comment>
<feature type="signal peptide" evidence="3">
    <location>
        <begin position="1"/>
        <end position="36"/>
    </location>
</feature>
<feature type="compositionally biased region" description="Low complexity" evidence="1">
    <location>
        <begin position="166"/>
        <end position="179"/>
    </location>
</feature>
<accession>A0A2T4UL51</accession>
<evidence type="ECO:0000313" key="5">
    <source>
        <dbReference type="Proteomes" id="UP000240739"/>
    </source>
</evidence>
<dbReference type="EMBL" id="PYYB01000001">
    <property type="protein sequence ID" value="PTL59928.1"/>
    <property type="molecule type" value="Genomic_DNA"/>
</dbReference>
<keyword evidence="2" id="KW-0812">Transmembrane</keyword>
<dbReference type="RefSeq" id="WP_107568572.1">
    <property type="nucleotide sequence ID" value="NZ_PYYB01000001.1"/>
</dbReference>
<gene>
    <name evidence="4" type="ORF">C7Y72_09860</name>
</gene>
<protein>
    <submittedName>
        <fullName evidence="4">Uncharacterized protein</fullName>
    </submittedName>
</protein>
<feature type="transmembrane region" description="Helical" evidence="2">
    <location>
        <begin position="191"/>
        <end position="217"/>
    </location>
</feature>
<keyword evidence="5" id="KW-1185">Reference proteome</keyword>
<evidence type="ECO:0000256" key="2">
    <source>
        <dbReference type="SAM" id="Phobius"/>
    </source>
</evidence>